<evidence type="ECO:0000256" key="7">
    <source>
        <dbReference type="ARBA" id="ARBA00022525"/>
    </source>
</evidence>
<protein>
    <recommendedName>
        <fullName evidence="5">Transmembrane protein 98</fullName>
    </recommendedName>
</protein>
<dbReference type="PANTHER" id="PTHR32510:SF3">
    <property type="entry name" value="TRANSMEMBRANE PROTEIN 98"/>
    <property type="match status" value="1"/>
</dbReference>
<keyword evidence="10 12" id="KW-1133">Transmembrane helix</keyword>
<gene>
    <name evidence="14" type="primary">LOC106812832</name>
</gene>
<sequence length="234" mass="25968">MALEAVVAVAISVLAAIFLASLVILVVLCRHKYCKQMDLLSAQMQDTRPDVQLIDASLGTDNHAAFELDEVKLTHPNIEEILNDEKWIDDVTGFVPHCLSILKICHHLTENLVAMTMGKSAQIHNNKHMAEIVAAARRIVPRVDDMVRSMYPPMDVRLLDARATALILCVNHLVVVTKHACHAPSVLGWIDDSLAEMDSHHKILHDAAMVAEANMKKSLDQQQLLNNCHEASQL</sequence>
<keyword evidence="11 12" id="KW-0472">Membrane</keyword>
<reference evidence="14" key="1">
    <citation type="submission" date="2025-08" db="UniProtKB">
        <authorList>
            <consortium name="RefSeq"/>
        </authorList>
    </citation>
    <scope>IDENTIFICATION</scope>
</reference>
<evidence type="ECO:0000256" key="8">
    <source>
        <dbReference type="ARBA" id="ARBA00022692"/>
    </source>
</evidence>
<dbReference type="Gene3D" id="1.20.1410.10">
    <property type="entry name" value="I/LWEQ domain"/>
    <property type="match status" value="1"/>
</dbReference>
<comment type="similarity">
    <text evidence="4">Belongs to the TMEM98 family.</text>
</comment>
<dbReference type="InterPro" id="IPR029668">
    <property type="entry name" value="TMEM98"/>
</dbReference>
<feature type="transmembrane region" description="Helical" evidence="12">
    <location>
        <begin position="6"/>
        <end position="29"/>
    </location>
</feature>
<dbReference type="RefSeq" id="XP_014672299.1">
    <property type="nucleotide sequence ID" value="XM_014816813.1"/>
</dbReference>
<evidence type="ECO:0000256" key="9">
    <source>
        <dbReference type="ARBA" id="ARBA00022824"/>
    </source>
</evidence>
<keyword evidence="9" id="KW-0256">Endoplasmic reticulum</keyword>
<evidence type="ECO:0000256" key="4">
    <source>
        <dbReference type="ARBA" id="ARBA00011024"/>
    </source>
</evidence>
<dbReference type="GeneID" id="106812832"/>
<evidence type="ECO:0000256" key="3">
    <source>
        <dbReference type="ARBA" id="ARBA00004648"/>
    </source>
</evidence>
<evidence type="ECO:0000313" key="14">
    <source>
        <dbReference type="RefSeq" id="XP_014672299.1"/>
    </source>
</evidence>
<keyword evidence="8 12" id="KW-0812">Transmembrane</keyword>
<evidence type="ECO:0000313" key="13">
    <source>
        <dbReference type="Proteomes" id="UP000695022"/>
    </source>
</evidence>
<evidence type="ECO:0000256" key="11">
    <source>
        <dbReference type="ARBA" id="ARBA00023136"/>
    </source>
</evidence>
<keyword evidence="7" id="KW-0964">Secreted</keyword>
<organism evidence="13 14">
    <name type="scientific">Priapulus caudatus</name>
    <name type="common">Priapulid worm</name>
    <dbReference type="NCBI Taxonomy" id="37621"/>
    <lineage>
        <taxon>Eukaryota</taxon>
        <taxon>Metazoa</taxon>
        <taxon>Ecdysozoa</taxon>
        <taxon>Scalidophora</taxon>
        <taxon>Priapulida</taxon>
        <taxon>Priapulimorpha</taxon>
        <taxon>Priapulimorphida</taxon>
        <taxon>Priapulidae</taxon>
        <taxon>Priapulus</taxon>
    </lineage>
</organism>
<evidence type="ECO:0000256" key="2">
    <source>
        <dbReference type="ARBA" id="ARBA00004550"/>
    </source>
</evidence>
<keyword evidence="13" id="KW-1185">Reference proteome</keyword>
<evidence type="ECO:0000256" key="10">
    <source>
        <dbReference type="ARBA" id="ARBA00022989"/>
    </source>
</evidence>
<evidence type="ECO:0000256" key="12">
    <source>
        <dbReference type="SAM" id="Phobius"/>
    </source>
</evidence>
<dbReference type="PANTHER" id="PTHR32510">
    <property type="entry name" value="TRANSMEMBRANE PROTEIN 98"/>
    <property type="match status" value="1"/>
</dbReference>
<proteinExistence type="inferred from homology"/>
<name>A0ABM1EJC8_PRICU</name>
<evidence type="ECO:0000256" key="6">
    <source>
        <dbReference type="ARBA" id="ARBA00022475"/>
    </source>
</evidence>
<evidence type="ECO:0000256" key="1">
    <source>
        <dbReference type="ARBA" id="ARBA00004401"/>
    </source>
</evidence>
<comment type="subcellular location">
    <subcellularLocation>
        <location evidence="1">Cell membrane</location>
        <topology evidence="1">Single-pass type II membrane protein</topology>
    </subcellularLocation>
    <subcellularLocation>
        <location evidence="3">Endoplasmic reticulum membrane</location>
        <topology evidence="3">Single-pass type II membrane protein</topology>
    </subcellularLocation>
    <subcellularLocation>
        <location evidence="2">Secreted</location>
        <location evidence="2">Extracellular exosome</location>
    </subcellularLocation>
</comment>
<dbReference type="Proteomes" id="UP000695022">
    <property type="component" value="Unplaced"/>
</dbReference>
<evidence type="ECO:0000256" key="5">
    <source>
        <dbReference type="ARBA" id="ARBA00014380"/>
    </source>
</evidence>
<keyword evidence="6" id="KW-1003">Cell membrane</keyword>
<accession>A0ABM1EJC8</accession>